<organism evidence="4 5">
    <name type="scientific">Epichloe bromicola</name>
    <dbReference type="NCBI Taxonomy" id="79588"/>
    <lineage>
        <taxon>Eukaryota</taxon>
        <taxon>Fungi</taxon>
        <taxon>Dikarya</taxon>
        <taxon>Ascomycota</taxon>
        <taxon>Pezizomycotina</taxon>
        <taxon>Sordariomycetes</taxon>
        <taxon>Hypocreomycetidae</taxon>
        <taxon>Hypocreales</taxon>
        <taxon>Clavicipitaceae</taxon>
        <taxon>Epichloe</taxon>
    </lineage>
</organism>
<protein>
    <recommendedName>
        <fullName evidence="3">DUF7707 domain-containing protein</fullName>
    </recommendedName>
</protein>
<keyword evidence="5" id="KW-1185">Reference proteome</keyword>
<feature type="chain" id="PRO_5045039235" description="DUF7707 domain-containing protein" evidence="2">
    <location>
        <begin position="18"/>
        <end position="199"/>
    </location>
</feature>
<name>A0ABQ0CME1_9HYPO</name>
<proteinExistence type="predicted"/>
<comment type="caution">
    <text evidence="4">The sequence shown here is derived from an EMBL/GenBank/DDBJ whole genome shotgun (WGS) entry which is preliminary data.</text>
</comment>
<feature type="compositionally biased region" description="Low complexity" evidence="1">
    <location>
        <begin position="137"/>
        <end position="167"/>
    </location>
</feature>
<evidence type="ECO:0000256" key="2">
    <source>
        <dbReference type="SAM" id="SignalP"/>
    </source>
</evidence>
<dbReference type="InterPro" id="IPR056124">
    <property type="entry name" value="DUF7707"/>
</dbReference>
<evidence type="ECO:0000313" key="4">
    <source>
        <dbReference type="EMBL" id="GAB0134591.1"/>
    </source>
</evidence>
<evidence type="ECO:0000256" key="1">
    <source>
        <dbReference type="SAM" id="MobiDB-lite"/>
    </source>
</evidence>
<dbReference type="Pfam" id="PF24808">
    <property type="entry name" value="DUF7707"/>
    <property type="match status" value="1"/>
</dbReference>
<evidence type="ECO:0000313" key="5">
    <source>
        <dbReference type="Proteomes" id="UP001562357"/>
    </source>
</evidence>
<reference evidence="5" key="1">
    <citation type="submission" date="2024-06" db="EMBL/GenBank/DDBJ databases">
        <title>Draft Genome Sequences of Epichloe bromicola Strains Isolated from Elymus ciliaris.</title>
        <authorList>
            <consortium name="Epichloe bromicola genome sequencing consortium"/>
            <person name="Miura A."/>
            <person name="Imano S."/>
            <person name="Ashida A."/>
            <person name="Sato I."/>
            <person name="Chiba S."/>
            <person name="Tanaka A."/>
            <person name="Camagna M."/>
            <person name="Takemoto D."/>
        </authorList>
    </citation>
    <scope>NUCLEOTIDE SEQUENCE [LARGE SCALE GENOMIC DNA]</scope>
    <source>
        <strain evidence="5">DP</strain>
    </source>
</reference>
<accession>A0ABQ0CME1</accession>
<dbReference type="EMBL" id="BAAFGZ010000086">
    <property type="protein sequence ID" value="GAB0134591.1"/>
    <property type="molecule type" value="Genomic_DNA"/>
</dbReference>
<keyword evidence="2" id="KW-0732">Signal</keyword>
<dbReference type="PANTHER" id="PTHR38118:SF3">
    <property type="entry name" value="ANCHORED CELL WALL PROTEIN 11"/>
    <property type="match status" value="1"/>
</dbReference>
<feature type="region of interest" description="Disordered" evidence="1">
    <location>
        <begin position="133"/>
        <end position="172"/>
    </location>
</feature>
<gene>
    <name evidence="4" type="primary">g2956</name>
    <name evidence="4" type="ORF">EsDP_00002956</name>
</gene>
<feature type="signal peptide" evidence="2">
    <location>
        <begin position="1"/>
        <end position="17"/>
    </location>
</feature>
<sequence>MRTAAAFVALAVATAHAQTNNNYTFTSELDMVIDPNTVPQAQRAVWCQGQTNTCGLLCNNNADANTCSATDLKWKCTCASNSSMPGVQYYKQTMPFYICTELFSQCITANIGNSRGQDVCTKNINALCAKNDPPKAPVSDSGSGDSSTSSSATTTPAAAGPSGSGDTKVTTTSSHAFAGPTLAPRAFAAAAMGLMAYVL</sequence>
<dbReference type="Proteomes" id="UP001562357">
    <property type="component" value="Unassembled WGS sequence"/>
</dbReference>
<feature type="domain" description="DUF7707" evidence="3">
    <location>
        <begin position="32"/>
        <end position="133"/>
    </location>
</feature>
<dbReference type="PANTHER" id="PTHR38118">
    <property type="entry name" value="ANCHORED CELL WALL PROTEIN 11-RELATED"/>
    <property type="match status" value="1"/>
</dbReference>
<evidence type="ECO:0000259" key="3">
    <source>
        <dbReference type="Pfam" id="PF24808"/>
    </source>
</evidence>